<name>A0AAV1D5C0_OLDCO</name>
<proteinExistence type="predicted"/>
<dbReference type="EMBL" id="OX459121">
    <property type="protein sequence ID" value="CAI9102676.1"/>
    <property type="molecule type" value="Genomic_DNA"/>
</dbReference>
<sequence length="167" mass="18790">MQLQSWRDSNRDVIEDIIADYINEKPRRILESPTDSQIQTISQVKNLTQQSSMELKSFRLKARAKIAKLDQRLYAFSCPGCSKTCGLSEPSEFTCLYCNTNYPNPNSVSDSEKESVASDTASKMSIDTPSPEDEATTSKQVEARTIPAKRMLQSTDNPSYAKHIKQD</sequence>
<dbReference type="AlphaFoldDB" id="A0AAV1D5C0"/>
<feature type="region of interest" description="Disordered" evidence="1">
    <location>
        <begin position="103"/>
        <end position="167"/>
    </location>
</feature>
<protein>
    <submittedName>
        <fullName evidence="2">OLC1v1000978C1</fullName>
    </submittedName>
</protein>
<accession>A0AAV1D5C0</accession>
<evidence type="ECO:0000313" key="2">
    <source>
        <dbReference type="EMBL" id="CAI9102676.1"/>
    </source>
</evidence>
<dbReference type="Proteomes" id="UP001161247">
    <property type="component" value="Chromosome 4"/>
</dbReference>
<evidence type="ECO:0000256" key="1">
    <source>
        <dbReference type="SAM" id="MobiDB-lite"/>
    </source>
</evidence>
<reference evidence="2" key="1">
    <citation type="submission" date="2023-03" db="EMBL/GenBank/DDBJ databases">
        <authorList>
            <person name="Julca I."/>
        </authorList>
    </citation>
    <scope>NUCLEOTIDE SEQUENCE</scope>
</reference>
<feature type="compositionally biased region" description="Polar residues" evidence="1">
    <location>
        <begin position="117"/>
        <end position="128"/>
    </location>
</feature>
<keyword evidence="3" id="KW-1185">Reference proteome</keyword>
<organism evidence="2 3">
    <name type="scientific">Oldenlandia corymbosa var. corymbosa</name>
    <dbReference type="NCBI Taxonomy" id="529605"/>
    <lineage>
        <taxon>Eukaryota</taxon>
        <taxon>Viridiplantae</taxon>
        <taxon>Streptophyta</taxon>
        <taxon>Embryophyta</taxon>
        <taxon>Tracheophyta</taxon>
        <taxon>Spermatophyta</taxon>
        <taxon>Magnoliopsida</taxon>
        <taxon>eudicotyledons</taxon>
        <taxon>Gunneridae</taxon>
        <taxon>Pentapetalae</taxon>
        <taxon>asterids</taxon>
        <taxon>lamiids</taxon>
        <taxon>Gentianales</taxon>
        <taxon>Rubiaceae</taxon>
        <taxon>Rubioideae</taxon>
        <taxon>Spermacoceae</taxon>
        <taxon>Hedyotis-Oldenlandia complex</taxon>
        <taxon>Oldenlandia</taxon>
    </lineage>
</organism>
<evidence type="ECO:0000313" key="3">
    <source>
        <dbReference type="Proteomes" id="UP001161247"/>
    </source>
</evidence>
<dbReference type="Gene3D" id="2.40.50.140">
    <property type="entry name" value="Nucleic acid-binding proteins"/>
    <property type="match status" value="1"/>
</dbReference>
<gene>
    <name evidence="2" type="ORF">OLC1_LOCUS11987</name>
</gene>
<dbReference type="InterPro" id="IPR012340">
    <property type="entry name" value="NA-bd_OB-fold"/>
</dbReference>